<feature type="compositionally biased region" description="Polar residues" evidence="1">
    <location>
        <begin position="318"/>
        <end position="327"/>
    </location>
</feature>
<dbReference type="PANTHER" id="PTHR38940">
    <property type="entry name" value="PLUS3 DOMAIN-CONTAINING PROTEIN"/>
    <property type="match status" value="1"/>
</dbReference>
<evidence type="ECO:0000259" key="2">
    <source>
        <dbReference type="PROSITE" id="PS51360"/>
    </source>
</evidence>
<dbReference type="SMART" id="SM00719">
    <property type="entry name" value="Plus3"/>
    <property type="match status" value="1"/>
</dbReference>
<dbReference type="Pfam" id="PF03126">
    <property type="entry name" value="Plus-3"/>
    <property type="match status" value="1"/>
</dbReference>
<dbReference type="Gene3D" id="4.10.60.10">
    <property type="entry name" value="Zinc finger, CCHC-type"/>
    <property type="match status" value="1"/>
</dbReference>
<organism evidence="3 4">
    <name type="scientific">Kalanchoe fedtschenkoi</name>
    <name type="common">Lavender scallops</name>
    <name type="synonym">South American air plant</name>
    <dbReference type="NCBI Taxonomy" id="63787"/>
    <lineage>
        <taxon>Eukaryota</taxon>
        <taxon>Viridiplantae</taxon>
        <taxon>Streptophyta</taxon>
        <taxon>Embryophyta</taxon>
        <taxon>Tracheophyta</taxon>
        <taxon>Spermatophyta</taxon>
        <taxon>Magnoliopsida</taxon>
        <taxon>eudicotyledons</taxon>
        <taxon>Gunneridae</taxon>
        <taxon>Pentapetalae</taxon>
        <taxon>Saxifragales</taxon>
        <taxon>Crassulaceae</taxon>
        <taxon>Kalanchoe</taxon>
    </lineage>
</organism>
<dbReference type="GO" id="GO:0003677">
    <property type="term" value="F:DNA binding"/>
    <property type="evidence" value="ECO:0007669"/>
    <property type="project" value="InterPro"/>
</dbReference>
<feature type="region of interest" description="Disordered" evidence="1">
    <location>
        <begin position="775"/>
        <end position="830"/>
    </location>
</feature>
<name>A0A7N0ZZV1_KALFE</name>
<dbReference type="InterPro" id="IPR004343">
    <property type="entry name" value="Plus-3_dom"/>
</dbReference>
<protein>
    <recommendedName>
        <fullName evidence="2">Plus3 domain-containing protein</fullName>
    </recommendedName>
</protein>
<dbReference type="SUPFAM" id="SSF57756">
    <property type="entry name" value="Retrovirus zinc finger-like domains"/>
    <property type="match status" value="1"/>
</dbReference>
<dbReference type="InterPro" id="IPR036875">
    <property type="entry name" value="Znf_CCHC_sf"/>
</dbReference>
<reference evidence="3" key="1">
    <citation type="submission" date="2021-01" db="UniProtKB">
        <authorList>
            <consortium name="EnsemblPlants"/>
        </authorList>
    </citation>
    <scope>IDENTIFICATION</scope>
</reference>
<dbReference type="PANTHER" id="PTHR38940:SF4">
    <property type="entry name" value="OS01G0775100 PROTEIN"/>
    <property type="match status" value="1"/>
</dbReference>
<proteinExistence type="predicted"/>
<sequence length="992" mass="109237">MSIEDGSKEPQVDLKLPSSNQNHCVLLNSSLGAGVNARVGVTFLAPHPLSELVWSPSKGISIKRADYSFTEKLSANLLNLGPNNMAVSSTKSIFSNSIYTDSFVDEQNNDVTSPNPVNFCVDELDASRRSTGSMVLDGLIKSQDEDTKVKTGELDIPNVDKKKIFGEQERKGKKVNPGIFLNVIPGMGDNKLPGVVSSNPYPSQVGPSCQHNVAPAFVEQEGQSMLKTPAAITATSDNLEVSAENYLLVEANKCENQITQDGNDKSCEHHEGVHVVDGSVLIERHPRNQRIEEELKEVKVKAFSDGDVNDQLADDINSHGSAGSCSSKRLAPSGKTKRNADQKLTSKSKRLKKSLGRDLDSATFIRQSSSFMSWITNMIKGYSGYNKDEAPSLILTHTEPQSHSQKRAACHQEFSGMGFRNVFQSLYRSDNSEEGARKIYLCYQKYEGSGDTKHNTMVDVSAVPLTARRTRNEIPEKFCLSNEMCDLPSSGSVIGSPSKQGMILPTDFPTDEDKSLFGMNNESCNVANGMEIAIMNPSNSGKGRAHTSEYNDSMNTSEEKAAQAIGHKRDYLGSQWVTRFCQKSSKPASYKHHHGTSKFISKRVLPTLESHGSSGKGSMNVVEGEHSYGNPMDVLREGCNGFARTDGLFGSGEMKVKYEQQSEHSLEAIASGFARRFDALKQIIPSDPTCKSAVSVTATTCFFCGASGHDLRVCSKMRESEAEELFQKISSYEKVKDSRRLCIKCFQISHWAIECPLTPSGKSALGSFSDRPSDIDLNSNRSNIEGRSFLGRNDHSPGTLHPQGTSGEGNFKKDTKPIQPQDDKEAVGARNPNDLEFEGLEADESSSPPLSVGRPHKIAVPVIEIFDALRRLRLSRSEFLRLKDSQISLSQLRGFYLRVRLSNWKEGLAGKSYHVACIHGAPNEQAGSKTRVTVTVGNFKGWVESQYVSNQDFIEEELLTWWSTSAKAGHNNQIPSLEELERKYQERKRLGF</sequence>
<dbReference type="Gramene" id="Kaladp0060s0206.2.v1.1">
    <property type="protein sequence ID" value="Kaladp0060s0206.2.v1.1"/>
    <property type="gene ID" value="Kaladp0060s0206.v1.1"/>
</dbReference>
<evidence type="ECO:0000256" key="1">
    <source>
        <dbReference type="SAM" id="MobiDB-lite"/>
    </source>
</evidence>
<dbReference type="InterPro" id="IPR036128">
    <property type="entry name" value="Plus3-like_sf"/>
</dbReference>
<dbReference type="Gramene" id="Kaladp0060s0206.7.v1.1">
    <property type="protein sequence ID" value="Kaladp0060s0206.7.v1.1"/>
    <property type="gene ID" value="Kaladp0060s0206.v1.1"/>
</dbReference>
<dbReference type="Gene3D" id="3.90.70.200">
    <property type="entry name" value="Plus-3 domain"/>
    <property type="match status" value="1"/>
</dbReference>
<keyword evidence="4" id="KW-1185">Reference proteome</keyword>
<dbReference type="SMART" id="SM00343">
    <property type="entry name" value="ZnF_C2HC"/>
    <property type="match status" value="2"/>
</dbReference>
<dbReference type="EnsemblPlants" id="Kaladp0060s0206.2.v1.1">
    <property type="protein sequence ID" value="Kaladp0060s0206.2.v1.1"/>
    <property type="gene ID" value="Kaladp0060s0206.v1.1"/>
</dbReference>
<dbReference type="PROSITE" id="PS51360">
    <property type="entry name" value="PLUS3"/>
    <property type="match status" value="1"/>
</dbReference>
<accession>A0A7N0ZZV1</accession>
<dbReference type="EnsemblPlants" id="Kaladp0060s0206.6.v1.1">
    <property type="protein sequence ID" value="Kaladp0060s0206.6.v1.1"/>
    <property type="gene ID" value="Kaladp0060s0206.v1.1"/>
</dbReference>
<evidence type="ECO:0000313" key="4">
    <source>
        <dbReference type="Proteomes" id="UP000594263"/>
    </source>
</evidence>
<dbReference type="Gramene" id="Kaladp0060s0206.6.v1.1">
    <property type="protein sequence ID" value="Kaladp0060s0206.6.v1.1"/>
    <property type="gene ID" value="Kaladp0060s0206.v1.1"/>
</dbReference>
<dbReference type="EnsemblPlants" id="Kaladp0060s0206.1.v1.1">
    <property type="protein sequence ID" value="Kaladp0060s0206.1.v1.1"/>
    <property type="gene ID" value="Kaladp0060s0206.v1.1"/>
</dbReference>
<dbReference type="GO" id="GO:0008270">
    <property type="term" value="F:zinc ion binding"/>
    <property type="evidence" value="ECO:0007669"/>
    <property type="project" value="InterPro"/>
</dbReference>
<dbReference type="AlphaFoldDB" id="A0A7N0ZZV1"/>
<evidence type="ECO:0000313" key="3">
    <source>
        <dbReference type="EnsemblPlants" id="Kaladp0060s0206.2.v1.1"/>
    </source>
</evidence>
<dbReference type="EnsemblPlants" id="Kaladp0060s0206.7.v1.1">
    <property type="protein sequence ID" value="Kaladp0060s0206.7.v1.1"/>
    <property type="gene ID" value="Kaladp0060s0206.v1.1"/>
</dbReference>
<feature type="compositionally biased region" description="Basic and acidic residues" evidence="1">
    <location>
        <begin position="810"/>
        <end position="827"/>
    </location>
</feature>
<dbReference type="Proteomes" id="UP000594263">
    <property type="component" value="Unplaced"/>
</dbReference>
<dbReference type="Gramene" id="Kaladp0060s0206.1.v1.1">
    <property type="protein sequence ID" value="Kaladp0060s0206.1.v1.1"/>
    <property type="gene ID" value="Kaladp0060s0206.v1.1"/>
</dbReference>
<dbReference type="InterPro" id="IPR001878">
    <property type="entry name" value="Znf_CCHC"/>
</dbReference>
<feature type="domain" description="Plus3" evidence="2">
    <location>
        <begin position="863"/>
        <end position="992"/>
    </location>
</feature>
<feature type="compositionally biased region" description="Polar residues" evidence="1">
    <location>
        <begin position="776"/>
        <end position="785"/>
    </location>
</feature>
<feature type="region of interest" description="Disordered" evidence="1">
    <location>
        <begin position="311"/>
        <end position="352"/>
    </location>
</feature>
<dbReference type="SUPFAM" id="SSF159042">
    <property type="entry name" value="Plus3-like"/>
    <property type="match status" value="1"/>
</dbReference>